<dbReference type="EMBL" id="KV878599">
    <property type="protein sequence ID" value="OJJ52924.1"/>
    <property type="molecule type" value="Genomic_DNA"/>
</dbReference>
<reference evidence="4" key="1">
    <citation type="journal article" date="2017" name="Genome Biol.">
        <title>Comparative genomics reveals high biological diversity and specific adaptations in the industrially and medically important fungal genus Aspergillus.</title>
        <authorList>
            <person name="de Vries R.P."/>
            <person name="Riley R."/>
            <person name="Wiebenga A."/>
            <person name="Aguilar-Osorio G."/>
            <person name="Amillis S."/>
            <person name="Uchima C.A."/>
            <person name="Anderluh G."/>
            <person name="Asadollahi M."/>
            <person name="Askin M."/>
            <person name="Barry K."/>
            <person name="Battaglia E."/>
            <person name="Bayram O."/>
            <person name="Benocci T."/>
            <person name="Braus-Stromeyer S.A."/>
            <person name="Caldana C."/>
            <person name="Canovas D."/>
            <person name="Cerqueira G.C."/>
            <person name="Chen F."/>
            <person name="Chen W."/>
            <person name="Choi C."/>
            <person name="Clum A."/>
            <person name="Dos Santos R.A."/>
            <person name="Damasio A.R."/>
            <person name="Diallinas G."/>
            <person name="Emri T."/>
            <person name="Fekete E."/>
            <person name="Flipphi M."/>
            <person name="Freyberg S."/>
            <person name="Gallo A."/>
            <person name="Gournas C."/>
            <person name="Habgood R."/>
            <person name="Hainaut M."/>
            <person name="Harispe M.L."/>
            <person name="Henrissat B."/>
            <person name="Hilden K.S."/>
            <person name="Hope R."/>
            <person name="Hossain A."/>
            <person name="Karabika E."/>
            <person name="Karaffa L."/>
            <person name="Karanyi Z."/>
            <person name="Krasevec N."/>
            <person name="Kuo A."/>
            <person name="Kusch H."/>
            <person name="LaButti K."/>
            <person name="Lagendijk E.L."/>
            <person name="Lapidus A."/>
            <person name="Levasseur A."/>
            <person name="Lindquist E."/>
            <person name="Lipzen A."/>
            <person name="Logrieco A.F."/>
            <person name="MacCabe A."/>
            <person name="Maekelae M.R."/>
            <person name="Malavazi I."/>
            <person name="Melin P."/>
            <person name="Meyer V."/>
            <person name="Mielnichuk N."/>
            <person name="Miskei M."/>
            <person name="Molnar A.P."/>
            <person name="Mule G."/>
            <person name="Ngan C.Y."/>
            <person name="Orejas M."/>
            <person name="Orosz E."/>
            <person name="Ouedraogo J.P."/>
            <person name="Overkamp K.M."/>
            <person name="Park H.-S."/>
            <person name="Perrone G."/>
            <person name="Piumi F."/>
            <person name="Punt P.J."/>
            <person name="Ram A.F."/>
            <person name="Ramon A."/>
            <person name="Rauscher S."/>
            <person name="Record E."/>
            <person name="Riano-Pachon D.M."/>
            <person name="Robert V."/>
            <person name="Roehrig J."/>
            <person name="Ruller R."/>
            <person name="Salamov A."/>
            <person name="Salih N.S."/>
            <person name="Samson R.A."/>
            <person name="Sandor E."/>
            <person name="Sanguinetti M."/>
            <person name="Schuetze T."/>
            <person name="Sepcic K."/>
            <person name="Shelest E."/>
            <person name="Sherlock G."/>
            <person name="Sophianopoulou V."/>
            <person name="Squina F.M."/>
            <person name="Sun H."/>
            <person name="Susca A."/>
            <person name="Todd R.B."/>
            <person name="Tsang A."/>
            <person name="Unkles S.E."/>
            <person name="van de Wiele N."/>
            <person name="van Rossen-Uffink D."/>
            <person name="Oliveira J.V."/>
            <person name="Vesth T.C."/>
            <person name="Visser J."/>
            <person name="Yu J.-H."/>
            <person name="Zhou M."/>
            <person name="Andersen M.R."/>
            <person name="Archer D.B."/>
            <person name="Baker S.E."/>
            <person name="Benoit I."/>
            <person name="Brakhage A.A."/>
            <person name="Braus G.H."/>
            <person name="Fischer R."/>
            <person name="Frisvad J.C."/>
            <person name="Goldman G.H."/>
            <person name="Houbraken J."/>
            <person name="Oakley B."/>
            <person name="Pocsi I."/>
            <person name="Scazzocchio C."/>
            <person name="Seiboth B."/>
            <person name="vanKuyk P.A."/>
            <person name="Wortman J."/>
            <person name="Dyer P.S."/>
            <person name="Grigoriev I.V."/>
        </authorList>
    </citation>
    <scope>NUCLEOTIDE SEQUENCE [LARGE SCALE GENOMIC DNA]</scope>
    <source>
        <strain evidence="4">CBS 593.65</strain>
    </source>
</reference>
<proteinExistence type="predicted"/>
<dbReference type="RefSeq" id="XP_040696730.1">
    <property type="nucleotide sequence ID" value="XM_040853101.1"/>
</dbReference>
<accession>A0A1L9T0D1</accession>
<feature type="signal peptide" evidence="2">
    <location>
        <begin position="1"/>
        <end position="21"/>
    </location>
</feature>
<protein>
    <submittedName>
        <fullName evidence="3">Uncharacterized protein</fullName>
    </submittedName>
</protein>
<name>A0A1L9T0D1_9EURO</name>
<feature type="region of interest" description="Disordered" evidence="1">
    <location>
        <begin position="84"/>
        <end position="112"/>
    </location>
</feature>
<evidence type="ECO:0000313" key="4">
    <source>
        <dbReference type="Proteomes" id="UP000184356"/>
    </source>
</evidence>
<feature type="compositionally biased region" description="Acidic residues" evidence="1">
    <location>
        <begin position="88"/>
        <end position="104"/>
    </location>
</feature>
<dbReference type="GeneID" id="63769174"/>
<dbReference type="AlphaFoldDB" id="A0A1L9T0D1"/>
<evidence type="ECO:0000256" key="2">
    <source>
        <dbReference type="SAM" id="SignalP"/>
    </source>
</evidence>
<organism evidence="3 4">
    <name type="scientific">Aspergillus sydowii CBS 593.65</name>
    <dbReference type="NCBI Taxonomy" id="1036612"/>
    <lineage>
        <taxon>Eukaryota</taxon>
        <taxon>Fungi</taxon>
        <taxon>Dikarya</taxon>
        <taxon>Ascomycota</taxon>
        <taxon>Pezizomycotina</taxon>
        <taxon>Eurotiomycetes</taxon>
        <taxon>Eurotiomycetidae</taxon>
        <taxon>Eurotiales</taxon>
        <taxon>Aspergillaceae</taxon>
        <taxon>Aspergillus</taxon>
        <taxon>Aspergillus subgen. Nidulantes</taxon>
    </lineage>
</organism>
<dbReference type="VEuPathDB" id="FungiDB:ASPSYDRAFT_95286"/>
<gene>
    <name evidence="3" type="ORF">ASPSYDRAFT_95286</name>
</gene>
<sequence>MRPQLFLFISSLLLLGHVALADLEQSDVPDACYSACGAVVRASRRCDRNTHNDTAETQCMCNMRRASTVIPRCEACIAQYRRDHPKDEDYDGDGDDDDDDDDNDPHDNDAYDMVTSCGFQTTTYSANTANTASSCGCPAPTTSG</sequence>
<keyword evidence="2" id="KW-0732">Signal</keyword>
<keyword evidence="4" id="KW-1185">Reference proteome</keyword>
<evidence type="ECO:0000313" key="3">
    <source>
        <dbReference type="EMBL" id="OJJ52924.1"/>
    </source>
</evidence>
<feature type="chain" id="PRO_5013267896" evidence="2">
    <location>
        <begin position="22"/>
        <end position="144"/>
    </location>
</feature>
<dbReference type="STRING" id="1036612.A0A1L9T0D1"/>
<dbReference type="OrthoDB" id="4843554at2759"/>
<dbReference type="Proteomes" id="UP000184356">
    <property type="component" value="Unassembled WGS sequence"/>
</dbReference>
<evidence type="ECO:0000256" key="1">
    <source>
        <dbReference type="SAM" id="MobiDB-lite"/>
    </source>
</evidence>